<dbReference type="CDD" id="cd21983">
    <property type="entry name" value="HMG-box_SMARCE1"/>
    <property type="match status" value="1"/>
</dbReference>
<gene>
    <name evidence="5" type="ORF">CUNI_LOCUS5030</name>
</gene>
<keyword evidence="1" id="KW-0238">DNA-binding</keyword>
<dbReference type="InterPro" id="IPR009071">
    <property type="entry name" value="HMG_box_dom"/>
</dbReference>
<dbReference type="PANTHER" id="PTHR46232:SF1">
    <property type="entry name" value="SWI_SNF-RELATED MATRIX-ASSOCIATED ACTIN-DEPENDENT REGULATOR OF CHROMATIN SUBFAMILY E MEMBER 1"/>
    <property type="match status" value="1"/>
</dbReference>
<dbReference type="Pfam" id="PF00505">
    <property type="entry name" value="HMG_box"/>
    <property type="match status" value="1"/>
</dbReference>
<evidence type="ECO:0000313" key="5">
    <source>
        <dbReference type="EMBL" id="CAG5119472.1"/>
    </source>
</evidence>
<dbReference type="Gene3D" id="1.10.30.10">
    <property type="entry name" value="High mobility group box domain"/>
    <property type="match status" value="1"/>
</dbReference>
<dbReference type="SUPFAM" id="SSF47095">
    <property type="entry name" value="HMG-box"/>
    <property type="match status" value="1"/>
</dbReference>
<evidence type="ECO:0000256" key="1">
    <source>
        <dbReference type="PROSITE-ProRule" id="PRU00267"/>
    </source>
</evidence>
<accession>A0A8S3YV56</accession>
<evidence type="ECO:0000259" key="4">
    <source>
        <dbReference type="PROSITE" id="PS50118"/>
    </source>
</evidence>
<evidence type="ECO:0000256" key="3">
    <source>
        <dbReference type="SAM" id="MobiDB-lite"/>
    </source>
</evidence>
<reference evidence="5" key="1">
    <citation type="submission" date="2021-04" db="EMBL/GenBank/DDBJ databases">
        <authorList>
            <consortium name="Molecular Ecology Group"/>
        </authorList>
    </citation>
    <scope>NUCLEOTIDE SEQUENCE</scope>
</reference>
<dbReference type="PROSITE" id="PS50118">
    <property type="entry name" value="HMG_BOX_2"/>
    <property type="match status" value="1"/>
</dbReference>
<dbReference type="AlphaFoldDB" id="A0A8S3YV56"/>
<organism evidence="5 6">
    <name type="scientific">Candidula unifasciata</name>
    <dbReference type="NCBI Taxonomy" id="100452"/>
    <lineage>
        <taxon>Eukaryota</taxon>
        <taxon>Metazoa</taxon>
        <taxon>Spiralia</taxon>
        <taxon>Lophotrochozoa</taxon>
        <taxon>Mollusca</taxon>
        <taxon>Gastropoda</taxon>
        <taxon>Heterobranchia</taxon>
        <taxon>Euthyneura</taxon>
        <taxon>Panpulmonata</taxon>
        <taxon>Eupulmonata</taxon>
        <taxon>Stylommatophora</taxon>
        <taxon>Helicina</taxon>
        <taxon>Helicoidea</taxon>
        <taxon>Geomitridae</taxon>
        <taxon>Candidula</taxon>
    </lineage>
</organism>
<dbReference type="GO" id="GO:0045892">
    <property type="term" value="P:negative regulation of DNA-templated transcription"/>
    <property type="evidence" value="ECO:0007669"/>
    <property type="project" value="TreeGrafter"/>
</dbReference>
<dbReference type="InterPro" id="IPR036910">
    <property type="entry name" value="HMG_box_dom_sf"/>
</dbReference>
<proteinExistence type="predicted"/>
<feature type="region of interest" description="Disordered" evidence="3">
    <location>
        <begin position="420"/>
        <end position="473"/>
    </location>
</feature>
<keyword evidence="6" id="KW-1185">Reference proteome</keyword>
<dbReference type="GO" id="GO:0031492">
    <property type="term" value="F:nucleosomal DNA binding"/>
    <property type="evidence" value="ECO:0007669"/>
    <property type="project" value="TreeGrafter"/>
</dbReference>
<feature type="region of interest" description="Disordered" evidence="3">
    <location>
        <begin position="1"/>
        <end position="85"/>
    </location>
</feature>
<keyword evidence="1" id="KW-0539">Nucleus</keyword>
<dbReference type="OrthoDB" id="427030at2759"/>
<keyword evidence="2" id="KW-0175">Coiled coil</keyword>
<evidence type="ECO:0000256" key="2">
    <source>
        <dbReference type="SAM" id="Coils"/>
    </source>
</evidence>
<evidence type="ECO:0000313" key="6">
    <source>
        <dbReference type="Proteomes" id="UP000678393"/>
    </source>
</evidence>
<feature type="region of interest" description="Disordered" evidence="3">
    <location>
        <begin position="171"/>
        <end position="204"/>
    </location>
</feature>
<dbReference type="SMART" id="SM00398">
    <property type="entry name" value="HMG"/>
    <property type="match status" value="1"/>
</dbReference>
<feature type="coiled-coil region" evidence="2">
    <location>
        <begin position="258"/>
        <end position="285"/>
    </location>
</feature>
<sequence>MALPNLRPGNIIVASPVPQKVKLSSGTPGTSEKEKNSTPFLPSPHGHPNFTPTRSRGMATAAKAAAAQSEGRVPKPPKPPDKPLMPYMRYSRKVIGKVWEQVKAQNPDLKLWEIGKIIGQMWRDLSDQEKQEFQEEYDVEKTQYTDALKAYHNSPAYQAWIAAKAEREAVDEDEPVVRPERPPVSSHKPSSKGEGSRISILPMDDDDDLEDGFTTKHIAQARYIRNHRLINEIFSDMVVPDVRSVVTEARMTVLKRQVQSLTMHQKKLEGELHQIEDKHEQKKKKFMESNESFHQELKRLCESKPQISDEMFSGMVNKAVKDELKQRQHQHVAQPHDEERRIAQTQISSEEGQTIGTHLADGHLASSLIGGNHEPMEVDKSAVMTSSSVVEANPVDVATPSPHSATASEEVVNNIVVTPDKNGTELAGTPITEIKESSNREPAEEVSPTAELTANQLETVPESGAINRQDIPS</sequence>
<dbReference type="GO" id="GO:0016922">
    <property type="term" value="F:nuclear receptor binding"/>
    <property type="evidence" value="ECO:0007669"/>
    <property type="project" value="TreeGrafter"/>
</dbReference>
<feature type="DNA-binding region" description="HMG box" evidence="1">
    <location>
        <begin position="80"/>
        <end position="152"/>
    </location>
</feature>
<dbReference type="PANTHER" id="PTHR46232">
    <property type="entry name" value="SMARCE1 REGULATOR OF CHROMATIN"/>
    <property type="match status" value="1"/>
</dbReference>
<dbReference type="EMBL" id="CAJHNH020000719">
    <property type="protein sequence ID" value="CAG5119472.1"/>
    <property type="molecule type" value="Genomic_DNA"/>
</dbReference>
<feature type="domain" description="HMG box" evidence="4">
    <location>
        <begin position="80"/>
        <end position="152"/>
    </location>
</feature>
<feature type="compositionally biased region" description="Basic and acidic residues" evidence="3">
    <location>
        <begin position="433"/>
        <end position="443"/>
    </location>
</feature>
<name>A0A8S3YV56_9EUPU</name>
<comment type="caution">
    <text evidence="5">The sequence shown here is derived from an EMBL/GenBank/DDBJ whole genome shotgun (WGS) entry which is preliminary data.</text>
</comment>
<dbReference type="GO" id="GO:0016514">
    <property type="term" value="C:SWI/SNF complex"/>
    <property type="evidence" value="ECO:0007669"/>
    <property type="project" value="TreeGrafter"/>
</dbReference>
<protein>
    <recommendedName>
        <fullName evidence="4">HMG box domain-containing protein</fullName>
    </recommendedName>
</protein>
<dbReference type="Proteomes" id="UP000678393">
    <property type="component" value="Unassembled WGS sequence"/>
</dbReference>